<dbReference type="EMBL" id="CP029487">
    <property type="protein sequence ID" value="QCT70170.1"/>
    <property type="molecule type" value="Genomic_DNA"/>
</dbReference>
<dbReference type="InterPro" id="IPR036754">
    <property type="entry name" value="YbaK/aa-tRNA-synt-asso_dom_sf"/>
</dbReference>
<dbReference type="KEGG" id="emt:CPZ25_002190"/>
<dbReference type="Gene3D" id="3.90.960.10">
    <property type="entry name" value="YbaK/aminoacyl-tRNA synthetase-associated domain"/>
    <property type="match status" value="1"/>
</dbReference>
<feature type="domain" description="YbaK/aminoacyl-tRNA synthetase-associated" evidence="1">
    <location>
        <begin position="24"/>
        <end position="141"/>
    </location>
</feature>
<dbReference type="InterPro" id="IPR007214">
    <property type="entry name" value="YbaK/aa-tRNA-synth-assoc-dom"/>
</dbReference>
<dbReference type="GO" id="GO:0002161">
    <property type="term" value="F:aminoacyl-tRNA deacylase activity"/>
    <property type="evidence" value="ECO:0007669"/>
    <property type="project" value="InterPro"/>
</dbReference>
<dbReference type="CDD" id="cd04333">
    <property type="entry name" value="ProX_deacylase"/>
    <property type="match status" value="1"/>
</dbReference>
<dbReference type="PANTHER" id="PTHR30411:SF1">
    <property type="entry name" value="CYTOPLASMIC PROTEIN"/>
    <property type="match status" value="1"/>
</dbReference>
<gene>
    <name evidence="2" type="ORF">CPZ25_002190</name>
</gene>
<protein>
    <submittedName>
        <fullName evidence="2">YbaK/EbsC family protein</fullName>
    </submittedName>
</protein>
<evidence type="ECO:0000313" key="3">
    <source>
        <dbReference type="Proteomes" id="UP000218387"/>
    </source>
</evidence>
<accession>A0A4P9C4E8</accession>
<proteinExistence type="predicted"/>
<dbReference type="RefSeq" id="WP_058694784.1">
    <property type="nucleotide sequence ID" value="NZ_CP029487.1"/>
</dbReference>
<name>A0A4P9C4E8_EUBML</name>
<dbReference type="AlphaFoldDB" id="A0A4P9C4E8"/>
<dbReference type="Proteomes" id="UP000218387">
    <property type="component" value="Chromosome"/>
</dbReference>
<dbReference type="SUPFAM" id="SSF55826">
    <property type="entry name" value="YbaK/ProRS associated domain"/>
    <property type="match status" value="1"/>
</dbReference>
<dbReference type="Pfam" id="PF04073">
    <property type="entry name" value="tRNA_edit"/>
    <property type="match status" value="1"/>
</dbReference>
<dbReference type="PANTHER" id="PTHR30411">
    <property type="entry name" value="CYTOPLASMIC PROTEIN"/>
    <property type="match status" value="1"/>
</dbReference>
<evidence type="ECO:0000259" key="1">
    <source>
        <dbReference type="Pfam" id="PF04073"/>
    </source>
</evidence>
<organism evidence="2 3">
    <name type="scientific">Eubacterium maltosivorans</name>
    <dbReference type="NCBI Taxonomy" id="2041044"/>
    <lineage>
        <taxon>Bacteria</taxon>
        <taxon>Bacillati</taxon>
        <taxon>Bacillota</taxon>
        <taxon>Clostridia</taxon>
        <taxon>Eubacteriales</taxon>
        <taxon>Eubacteriaceae</taxon>
        <taxon>Eubacterium</taxon>
    </lineage>
</organism>
<reference evidence="2 3" key="1">
    <citation type="submission" date="2018-05" db="EMBL/GenBank/DDBJ databases">
        <title>Genome comparison of Eubacterium sp.</title>
        <authorList>
            <person name="Feng Y."/>
            <person name="Sanchez-Andrea I."/>
            <person name="Stams A.J.M."/>
            <person name="De Vos W.M."/>
        </authorList>
    </citation>
    <scope>NUCLEOTIDE SEQUENCE [LARGE SCALE GENOMIC DNA]</scope>
    <source>
        <strain evidence="2 3">YI</strain>
    </source>
</reference>
<keyword evidence="3" id="KW-1185">Reference proteome</keyword>
<sequence length="157" mass="17276">MAVDKVKAYFKQYGMEDQVKELTASTATVELAAEAVGVIPARIAKTLSFKRYDECILVVAAGDTKIDNRKFKEEFGIKAKMLSPDEVLEFTGHAVGGVCPFGIENPDVEVYLDDSLKRFDTVFPAAGSSNSMIELSCDDLFQYSGALSWVDVCRLKE</sequence>
<evidence type="ECO:0000313" key="2">
    <source>
        <dbReference type="EMBL" id="QCT70170.1"/>
    </source>
</evidence>